<name>A0A6C0J143_9ZZZZ</name>
<evidence type="ECO:0000256" key="2">
    <source>
        <dbReference type="ARBA" id="ARBA00012118"/>
    </source>
</evidence>
<dbReference type="Pfam" id="PF00265">
    <property type="entry name" value="TK"/>
    <property type="match status" value="1"/>
</dbReference>
<dbReference type="GO" id="GO:0004797">
    <property type="term" value="F:thymidine kinase activity"/>
    <property type="evidence" value="ECO:0007669"/>
    <property type="project" value="UniProtKB-EC"/>
</dbReference>
<evidence type="ECO:0000313" key="8">
    <source>
        <dbReference type="EMBL" id="QHT97687.1"/>
    </source>
</evidence>
<evidence type="ECO:0000256" key="7">
    <source>
        <dbReference type="ARBA" id="ARBA00022840"/>
    </source>
</evidence>
<dbReference type="GO" id="GO:0071897">
    <property type="term" value="P:DNA biosynthetic process"/>
    <property type="evidence" value="ECO:0007669"/>
    <property type="project" value="UniProtKB-KW"/>
</dbReference>
<evidence type="ECO:0000256" key="4">
    <source>
        <dbReference type="ARBA" id="ARBA00022679"/>
    </source>
</evidence>
<sequence>MTHQAGTCRLLFGPMFSKKTTRLIEEAETLTDLGIKCLFVNHIDHQRETAAGDIFVSTHHSQYKGLSSKIDRVLAERASEINPDPYKAIFFDEGQFFPDIVEWTIDAVFNKGKIVIIASLDGDSNLKPFGRVHDLESICEQQNIVRLTAFCKPCLKQQGRLVNASFTAKLNPGGPQKEIGASDKYMPVCMKCYLRHTQKGPEPVIKVEQLEAMALPVAKRDESKEGTVVAARK</sequence>
<keyword evidence="4" id="KW-0808">Transferase</keyword>
<evidence type="ECO:0000256" key="6">
    <source>
        <dbReference type="ARBA" id="ARBA00022777"/>
    </source>
</evidence>
<keyword evidence="6" id="KW-0418">Kinase</keyword>
<dbReference type="AlphaFoldDB" id="A0A6C0J143"/>
<dbReference type="GO" id="GO:0046104">
    <property type="term" value="P:thymidine metabolic process"/>
    <property type="evidence" value="ECO:0007669"/>
    <property type="project" value="TreeGrafter"/>
</dbReference>
<dbReference type="EMBL" id="MN740283">
    <property type="protein sequence ID" value="QHT97687.1"/>
    <property type="molecule type" value="Genomic_DNA"/>
</dbReference>
<dbReference type="Gene3D" id="3.40.50.300">
    <property type="entry name" value="P-loop containing nucleotide triphosphate hydrolases"/>
    <property type="match status" value="1"/>
</dbReference>
<evidence type="ECO:0000256" key="5">
    <source>
        <dbReference type="ARBA" id="ARBA00022741"/>
    </source>
</evidence>
<reference evidence="8" key="1">
    <citation type="journal article" date="2020" name="Nature">
        <title>Giant virus diversity and host interactions through global metagenomics.</title>
        <authorList>
            <person name="Schulz F."/>
            <person name="Roux S."/>
            <person name="Paez-Espino D."/>
            <person name="Jungbluth S."/>
            <person name="Walsh D.A."/>
            <person name="Denef V.J."/>
            <person name="McMahon K.D."/>
            <person name="Konstantinidis K.T."/>
            <person name="Eloe-Fadrosh E.A."/>
            <person name="Kyrpides N.C."/>
            <person name="Woyke T."/>
        </authorList>
    </citation>
    <scope>NUCLEOTIDE SEQUENCE</scope>
    <source>
        <strain evidence="8">GVMAG-M-3300025572-1</strain>
    </source>
</reference>
<dbReference type="PANTHER" id="PTHR11441">
    <property type="entry name" value="THYMIDINE KINASE"/>
    <property type="match status" value="1"/>
</dbReference>
<dbReference type="SUPFAM" id="SSF52540">
    <property type="entry name" value="P-loop containing nucleoside triphosphate hydrolases"/>
    <property type="match status" value="1"/>
</dbReference>
<comment type="similarity">
    <text evidence="1">Belongs to the thymidine kinase family.</text>
</comment>
<dbReference type="PANTHER" id="PTHR11441:SF0">
    <property type="entry name" value="THYMIDINE KINASE, CYTOSOLIC"/>
    <property type="match status" value="1"/>
</dbReference>
<keyword evidence="3" id="KW-0237">DNA synthesis</keyword>
<dbReference type="EC" id="2.7.1.21" evidence="2"/>
<keyword evidence="7" id="KW-0067">ATP-binding</keyword>
<evidence type="ECO:0000256" key="1">
    <source>
        <dbReference type="ARBA" id="ARBA00007587"/>
    </source>
</evidence>
<dbReference type="PIRSF" id="PIRSF035805">
    <property type="entry name" value="TK_cell"/>
    <property type="match status" value="1"/>
</dbReference>
<organism evidence="8">
    <name type="scientific">viral metagenome</name>
    <dbReference type="NCBI Taxonomy" id="1070528"/>
    <lineage>
        <taxon>unclassified sequences</taxon>
        <taxon>metagenomes</taxon>
        <taxon>organismal metagenomes</taxon>
    </lineage>
</organism>
<proteinExistence type="inferred from homology"/>
<evidence type="ECO:0000256" key="3">
    <source>
        <dbReference type="ARBA" id="ARBA00022634"/>
    </source>
</evidence>
<dbReference type="SUPFAM" id="SSF57716">
    <property type="entry name" value="Glucocorticoid receptor-like (DNA-binding domain)"/>
    <property type="match status" value="1"/>
</dbReference>
<dbReference type="GO" id="GO:0005524">
    <property type="term" value="F:ATP binding"/>
    <property type="evidence" value="ECO:0007669"/>
    <property type="project" value="UniProtKB-KW"/>
</dbReference>
<dbReference type="InterPro" id="IPR001267">
    <property type="entry name" value="Thymidine_kinase"/>
</dbReference>
<dbReference type="Gene3D" id="3.30.60.20">
    <property type="match status" value="1"/>
</dbReference>
<protein>
    <recommendedName>
        <fullName evidence="2">thymidine kinase</fullName>
        <ecNumber evidence="2">2.7.1.21</ecNumber>
    </recommendedName>
</protein>
<accession>A0A6C0J143</accession>
<dbReference type="InterPro" id="IPR027417">
    <property type="entry name" value="P-loop_NTPase"/>
</dbReference>
<keyword evidence="5" id="KW-0547">Nucleotide-binding</keyword>